<evidence type="ECO:0000259" key="1">
    <source>
        <dbReference type="Pfam" id="PF04016"/>
    </source>
</evidence>
<name>A0A495X5Z6_9PSEU</name>
<evidence type="ECO:0000313" key="3">
    <source>
        <dbReference type="Proteomes" id="UP000272729"/>
    </source>
</evidence>
<evidence type="ECO:0000313" key="2">
    <source>
        <dbReference type="EMBL" id="RKT68494.1"/>
    </source>
</evidence>
<proteinExistence type="predicted"/>
<gene>
    <name evidence="2" type="ORF">DFJ66_1679</name>
</gene>
<dbReference type="AlphaFoldDB" id="A0A495X5Z6"/>
<dbReference type="Pfam" id="PF04016">
    <property type="entry name" value="DUF364"/>
    <property type="match status" value="1"/>
</dbReference>
<dbReference type="OrthoDB" id="6017773at2"/>
<dbReference type="SUPFAM" id="SSF159713">
    <property type="entry name" value="Dhaf3308-like"/>
    <property type="match status" value="1"/>
</dbReference>
<reference evidence="2 3" key="1">
    <citation type="submission" date="2018-10" db="EMBL/GenBank/DDBJ databases">
        <title>Sequencing the genomes of 1000 actinobacteria strains.</title>
        <authorList>
            <person name="Klenk H.-P."/>
        </authorList>
    </citation>
    <scope>NUCLEOTIDE SEQUENCE [LARGE SCALE GENOMIC DNA]</scope>
    <source>
        <strain evidence="2 3">DSM 43911</strain>
    </source>
</reference>
<organism evidence="2 3">
    <name type="scientific">Saccharothrix variisporea</name>
    <dbReference type="NCBI Taxonomy" id="543527"/>
    <lineage>
        <taxon>Bacteria</taxon>
        <taxon>Bacillati</taxon>
        <taxon>Actinomycetota</taxon>
        <taxon>Actinomycetes</taxon>
        <taxon>Pseudonocardiales</taxon>
        <taxon>Pseudonocardiaceae</taxon>
        <taxon>Saccharothrix</taxon>
    </lineage>
</organism>
<sequence>MTPPADGREPEPTGRRTTADLVHRVRLGRLGPDPAGCAVSVAFTTRQGARHAGRGRSYRNTVVSLRVGEAVGSCAVEPDDEPDVADCAGASVADLLDHPHAAVRTATLDAYLMHAHPHETSQAEVVRIGAGDSLTKSMDRAEAVVDLLDARPGQRVLVVGVVNSLLHHLRARGVPYVPCDLKGGRTEWDEPIVTDFRDTDFDLVLASGMTLGNGTFEPLLATGAPVTLFAQTASAIAPWFLGSGVRAVSAEPYPFFWLHGGPSTLFHYREP</sequence>
<keyword evidence="3" id="KW-1185">Reference proteome</keyword>
<feature type="domain" description="Putative heavy-metal chelation" evidence="1">
    <location>
        <begin position="144"/>
        <end position="249"/>
    </location>
</feature>
<dbReference type="InterPro" id="IPR007161">
    <property type="entry name" value="DUF364"/>
</dbReference>
<dbReference type="Gene3D" id="3.40.50.11590">
    <property type="match status" value="1"/>
</dbReference>
<dbReference type="Proteomes" id="UP000272729">
    <property type="component" value="Unassembled WGS sequence"/>
</dbReference>
<accession>A0A495X5Z6</accession>
<dbReference type="RefSeq" id="WP_121219557.1">
    <property type="nucleotide sequence ID" value="NZ_JBIUBA010000004.1"/>
</dbReference>
<comment type="caution">
    <text evidence="2">The sequence shown here is derived from an EMBL/GenBank/DDBJ whole genome shotgun (WGS) entry which is preliminary data.</text>
</comment>
<dbReference type="EMBL" id="RBXR01000001">
    <property type="protein sequence ID" value="RKT68494.1"/>
    <property type="molecule type" value="Genomic_DNA"/>
</dbReference>
<protein>
    <submittedName>
        <fullName evidence="2">Putative heavy-metal chelation protein</fullName>
    </submittedName>
</protein>